<keyword evidence="1" id="KW-0472">Membrane</keyword>
<dbReference type="EMBL" id="JBHSAT010000001">
    <property type="protein sequence ID" value="MFC3875625.1"/>
    <property type="molecule type" value="Genomic_DNA"/>
</dbReference>
<evidence type="ECO:0000256" key="1">
    <source>
        <dbReference type="SAM" id="Phobius"/>
    </source>
</evidence>
<protein>
    <submittedName>
        <fullName evidence="3">DUF1206 domain-containing protein</fullName>
    </submittedName>
</protein>
<feature type="domain" description="DUF1206" evidence="2">
    <location>
        <begin position="11"/>
        <end position="77"/>
    </location>
</feature>
<evidence type="ECO:0000259" key="2">
    <source>
        <dbReference type="Pfam" id="PF06724"/>
    </source>
</evidence>
<feature type="domain" description="DUF1206" evidence="2">
    <location>
        <begin position="184"/>
        <end position="251"/>
    </location>
</feature>
<dbReference type="Proteomes" id="UP001595812">
    <property type="component" value="Unassembled WGS sequence"/>
</dbReference>
<feature type="transmembrane region" description="Helical" evidence="1">
    <location>
        <begin position="136"/>
        <end position="157"/>
    </location>
</feature>
<evidence type="ECO:0000313" key="4">
    <source>
        <dbReference type="Proteomes" id="UP001595812"/>
    </source>
</evidence>
<feature type="transmembrane region" description="Helical" evidence="1">
    <location>
        <begin position="178"/>
        <end position="201"/>
    </location>
</feature>
<reference evidence="4" key="1">
    <citation type="journal article" date="2019" name="Int. J. Syst. Evol. Microbiol.">
        <title>The Global Catalogue of Microorganisms (GCM) 10K type strain sequencing project: providing services to taxonomists for standard genome sequencing and annotation.</title>
        <authorList>
            <consortium name="The Broad Institute Genomics Platform"/>
            <consortium name="The Broad Institute Genome Sequencing Center for Infectious Disease"/>
            <person name="Wu L."/>
            <person name="Ma J."/>
        </authorList>
    </citation>
    <scope>NUCLEOTIDE SEQUENCE [LARGE SCALE GENOMIC DNA]</scope>
    <source>
        <strain evidence="4">CECT 8979</strain>
    </source>
</reference>
<feature type="transmembrane region" description="Helical" evidence="1">
    <location>
        <begin position="12"/>
        <end position="32"/>
    </location>
</feature>
<feature type="transmembrane region" description="Helical" evidence="1">
    <location>
        <begin position="229"/>
        <end position="247"/>
    </location>
</feature>
<proteinExistence type="predicted"/>
<keyword evidence="1" id="KW-1133">Transmembrane helix</keyword>
<sequence>MSSKKQLLSRIGIASKGTIYVIIGILTVLSALQLGGKVSGSRKAIRYFVDLPFGKVLLIILALGLLCYCFWEFYRAYINADDIKANFIGYATRISYALGGLFYLFLAYFTLSLILDFDSVERKSYDIYNFINQNEWVGYIIALVFAGKGVFEIYRAFSNRFKERIHVYDLSDRVQKSLMNWAKFGITSRGIVFLVMGFISYEANSKFHSGNISRTSEAFGYIKNLYGELFLAVIAVGFIGFGLFQFVKARYLYIRAHKSS</sequence>
<dbReference type="RefSeq" id="WP_386095780.1">
    <property type="nucleotide sequence ID" value="NZ_JBHSAT010000001.1"/>
</dbReference>
<dbReference type="InterPro" id="IPR009597">
    <property type="entry name" value="DUF1206"/>
</dbReference>
<keyword evidence="4" id="KW-1185">Reference proteome</keyword>
<name>A0ABV8AF68_9FLAO</name>
<organism evidence="3 4">
    <name type="scientific">Winogradskyella maritima</name>
    <dbReference type="NCBI Taxonomy" id="1517766"/>
    <lineage>
        <taxon>Bacteria</taxon>
        <taxon>Pseudomonadati</taxon>
        <taxon>Bacteroidota</taxon>
        <taxon>Flavobacteriia</taxon>
        <taxon>Flavobacteriales</taxon>
        <taxon>Flavobacteriaceae</taxon>
        <taxon>Winogradskyella</taxon>
    </lineage>
</organism>
<accession>A0ABV8AF68</accession>
<dbReference type="Pfam" id="PF06724">
    <property type="entry name" value="DUF1206"/>
    <property type="match status" value="2"/>
</dbReference>
<comment type="caution">
    <text evidence="3">The sequence shown here is derived from an EMBL/GenBank/DDBJ whole genome shotgun (WGS) entry which is preliminary data.</text>
</comment>
<feature type="transmembrane region" description="Helical" evidence="1">
    <location>
        <begin position="52"/>
        <end position="74"/>
    </location>
</feature>
<keyword evidence="1" id="KW-0812">Transmembrane</keyword>
<evidence type="ECO:0000313" key="3">
    <source>
        <dbReference type="EMBL" id="MFC3875625.1"/>
    </source>
</evidence>
<gene>
    <name evidence="3" type="ORF">ACFOSX_00130</name>
</gene>
<feature type="transmembrane region" description="Helical" evidence="1">
    <location>
        <begin position="94"/>
        <end position="116"/>
    </location>
</feature>